<evidence type="ECO:0000256" key="1">
    <source>
        <dbReference type="ARBA" id="ARBA00007319"/>
    </source>
</evidence>
<dbReference type="SUPFAM" id="SSF46785">
    <property type="entry name" value="Winged helix' DNA-binding domain"/>
    <property type="match status" value="1"/>
</dbReference>
<dbReference type="InterPro" id="IPR047113">
    <property type="entry name" value="PA2G4/ARX1"/>
</dbReference>
<dbReference type="Pfam" id="PF00557">
    <property type="entry name" value="Peptidase_M24"/>
    <property type="match status" value="1"/>
</dbReference>
<dbReference type="OMA" id="MAIQECA"/>
<protein>
    <submittedName>
        <fullName evidence="3">Proliferation-associated protein 2G4</fullName>
    </submittedName>
</protein>
<dbReference type="CDD" id="cd01089">
    <property type="entry name" value="PA2G4-like"/>
    <property type="match status" value="1"/>
</dbReference>
<reference evidence="3 4" key="1">
    <citation type="journal article" date="2014" name="Genome Biol. Evol.">
        <title>The genome of the myxosporean Thelohanellus kitauei shows adaptations to nutrient acquisition within its fish host.</title>
        <authorList>
            <person name="Yang Y."/>
            <person name="Xiong J."/>
            <person name="Zhou Z."/>
            <person name="Huo F."/>
            <person name="Miao W."/>
            <person name="Ran C."/>
            <person name="Liu Y."/>
            <person name="Zhang J."/>
            <person name="Feng J."/>
            <person name="Wang M."/>
            <person name="Wang M."/>
            <person name="Wang L."/>
            <person name="Yao B."/>
        </authorList>
    </citation>
    <scope>NUCLEOTIDE SEQUENCE [LARGE SCALE GENOMIC DNA]</scope>
    <source>
        <strain evidence="3">Wuqing</strain>
    </source>
</reference>
<dbReference type="InterPro" id="IPR036390">
    <property type="entry name" value="WH_DNA-bd_sf"/>
</dbReference>
<dbReference type="OrthoDB" id="5876363at2759"/>
<comment type="similarity">
    <text evidence="1">Belongs to the peptidase M24 family.</text>
</comment>
<proteinExistence type="inferred from homology"/>
<organism evidence="3 4">
    <name type="scientific">Thelohanellus kitauei</name>
    <name type="common">Myxosporean</name>
    <dbReference type="NCBI Taxonomy" id="669202"/>
    <lineage>
        <taxon>Eukaryota</taxon>
        <taxon>Metazoa</taxon>
        <taxon>Cnidaria</taxon>
        <taxon>Myxozoa</taxon>
        <taxon>Myxosporea</taxon>
        <taxon>Bivalvulida</taxon>
        <taxon>Platysporina</taxon>
        <taxon>Myxobolidae</taxon>
        <taxon>Thelohanellus</taxon>
    </lineage>
</organism>
<dbReference type="InterPro" id="IPR036005">
    <property type="entry name" value="Creatinase/aminopeptidase-like"/>
</dbReference>
<dbReference type="PANTHER" id="PTHR10804">
    <property type="entry name" value="PROTEASE FAMILY M24 METHIONYL AMINOPEPTIDASE, AMINOPEPTIDASE P"/>
    <property type="match status" value="1"/>
</dbReference>
<dbReference type="PANTHER" id="PTHR10804:SF11">
    <property type="entry name" value="PROLIFERATION-ASSOCIATED PROTEIN 2G4"/>
    <property type="match status" value="1"/>
</dbReference>
<dbReference type="InterPro" id="IPR001714">
    <property type="entry name" value="Pept_M24_MAP"/>
</dbReference>
<sequence length="376" mass="42127">MSQSHEHHAEEESDVPSSLSVMDKYKTAGKIAGAVIERLVTLCKPGASCFELCRIGDKMIAEKTAKVFSRDKMLKKGVAFPTCISPNHFVCHFSPLKSEDLVLSDNDVVKIDLGVQIDGYAACVATTCVVGASKDNRVKGRKADTIIAAHRAAELALKCMKVGKTVRLHSTKESQYNRNDIKNLMSYNTYKNVLEGHKKILLNPSEAARKDYPEQEFSEWDVFYLDVFITNCEESKAKTGDTRTTVFRRTGNNFDLRGTTSKDMFRRIIADYQEFGFSLNSFEDENKSKLGVKECVDHSLLISYPVLFVEEPDIVAHFKFTVVITPKGPIKIVSPPFKPEEFSSTKKIILPELIKLNDEPLTIKNKVKKQEVTASA</sequence>
<dbReference type="SUPFAM" id="SSF55920">
    <property type="entry name" value="Creatinase/aminopeptidase"/>
    <property type="match status" value="1"/>
</dbReference>
<evidence type="ECO:0000313" key="4">
    <source>
        <dbReference type="Proteomes" id="UP000031668"/>
    </source>
</evidence>
<comment type="caution">
    <text evidence="3">The sequence shown here is derived from an EMBL/GenBank/DDBJ whole genome shotgun (WGS) entry which is preliminary data.</text>
</comment>
<evidence type="ECO:0000313" key="3">
    <source>
        <dbReference type="EMBL" id="KII67501.1"/>
    </source>
</evidence>
<name>A0A0C2MJX4_THEKT</name>
<feature type="domain" description="Peptidase M24" evidence="2">
    <location>
        <begin position="24"/>
        <end position="166"/>
    </location>
</feature>
<dbReference type="EMBL" id="JWZT01003162">
    <property type="protein sequence ID" value="KII67501.1"/>
    <property type="molecule type" value="Genomic_DNA"/>
</dbReference>
<dbReference type="Gene3D" id="3.90.230.10">
    <property type="entry name" value="Creatinase/methionine aminopeptidase superfamily"/>
    <property type="match status" value="1"/>
</dbReference>
<gene>
    <name evidence="3" type="ORF">RF11_11351</name>
</gene>
<accession>A0A0C2MJX4</accession>
<dbReference type="InterPro" id="IPR036388">
    <property type="entry name" value="WH-like_DNA-bd_sf"/>
</dbReference>
<dbReference type="Proteomes" id="UP000031668">
    <property type="component" value="Unassembled WGS sequence"/>
</dbReference>
<dbReference type="InterPro" id="IPR000994">
    <property type="entry name" value="Pept_M24"/>
</dbReference>
<dbReference type="AlphaFoldDB" id="A0A0C2MJX4"/>
<dbReference type="PRINTS" id="PR00599">
    <property type="entry name" value="MAPEPTIDASE"/>
</dbReference>
<keyword evidence="4" id="KW-1185">Reference proteome</keyword>
<evidence type="ECO:0000259" key="2">
    <source>
        <dbReference type="Pfam" id="PF00557"/>
    </source>
</evidence>
<dbReference type="Gene3D" id="1.10.10.10">
    <property type="entry name" value="Winged helix-like DNA-binding domain superfamily/Winged helix DNA-binding domain"/>
    <property type="match status" value="1"/>
</dbReference>